<dbReference type="Gene3D" id="1.10.8.50">
    <property type="match status" value="1"/>
</dbReference>
<proteinExistence type="inferred from homology"/>
<dbReference type="eggNOG" id="COG0266">
    <property type="taxonomic scope" value="Bacteria"/>
</dbReference>
<keyword evidence="3" id="KW-0227">DNA damage</keyword>
<organism evidence="12 13">
    <name type="scientific">Arenimonas composti TR7-09 = DSM 18010</name>
    <dbReference type="NCBI Taxonomy" id="1121013"/>
    <lineage>
        <taxon>Bacteria</taxon>
        <taxon>Pseudomonadati</taxon>
        <taxon>Pseudomonadota</taxon>
        <taxon>Gammaproteobacteria</taxon>
        <taxon>Lysobacterales</taxon>
        <taxon>Lysobacteraceae</taxon>
        <taxon>Arenimonas</taxon>
    </lineage>
</organism>
<evidence type="ECO:0000256" key="8">
    <source>
        <dbReference type="ARBA" id="ARBA00023268"/>
    </source>
</evidence>
<dbReference type="Pfam" id="PF01149">
    <property type="entry name" value="Fapy_DNA_glyco"/>
    <property type="match status" value="1"/>
</dbReference>
<evidence type="ECO:0000256" key="9">
    <source>
        <dbReference type="ARBA" id="ARBA00023295"/>
    </source>
</evidence>
<dbReference type="PROSITE" id="PS51068">
    <property type="entry name" value="FPG_CAT"/>
    <property type="match status" value="1"/>
</dbReference>
<dbReference type="InterPro" id="IPR015886">
    <property type="entry name" value="H2TH_FPG"/>
</dbReference>
<evidence type="ECO:0000256" key="7">
    <source>
        <dbReference type="ARBA" id="ARBA00023239"/>
    </source>
</evidence>
<evidence type="ECO:0000256" key="5">
    <source>
        <dbReference type="ARBA" id="ARBA00023125"/>
    </source>
</evidence>
<protein>
    <recommendedName>
        <fullName evidence="2">DNA-(apurinic or apyrimidinic site) lyase</fullName>
        <ecNumber evidence="2">4.2.99.18</ecNumber>
    </recommendedName>
</protein>
<dbReference type="PANTHER" id="PTHR42697">
    <property type="entry name" value="ENDONUCLEASE 8"/>
    <property type="match status" value="1"/>
</dbReference>
<accession>A0A091C020</accession>
<gene>
    <name evidence="12" type="ORF">P873_08790</name>
</gene>
<dbReference type="GO" id="GO:0006284">
    <property type="term" value="P:base-excision repair"/>
    <property type="evidence" value="ECO:0007669"/>
    <property type="project" value="InterPro"/>
</dbReference>
<dbReference type="SUPFAM" id="SSF46946">
    <property type="entry name" value="S13-like H2TH domain"/>
    <property type="match status" value="1"/>
</dbReference>
<sequence>MPEGPTLIMLAEEAARFRGKTVRQVSGNAKTLDLQRMRGRRLRRIRTWGKHLLLEFAGFSLRVHLMLFGSWRIDARKPGRTPTVRLNFDNGELEFYASSLKYVEGELDDTYDWAGDVLSDAWDPAKARRKLKKQPDEIVADALLDQDVFAGVGNIIKNEVLYRIGVDPRSTVGALPPRKLGEMIREARQYSFDFLAWRREFALKRNLLVHRRANCPACGAPLQRAELGHRRRWAYWCARDQELFTTEKSRSKPIQTEKPKPKVRKKTR</sequence>
<evidence type="ECO:0000256" key="6">
    <source>
        <dbReference type="ARBA" id="ARBA00023204"/>
    </source>
</evidence>
<dbReference type="AlphaFoldDB" id="A0A091C020"/>
<dbReference type="InterPro" id="IPR035937">
    <property type="entry name" value="FPG_N"/>
</dbReference>
<evidence type="ECO:0000256" key="4">
    <source>
        <dbReference type="ARBA" id="ARBA00022801"/>
    </source>
</evidence>
<keyword evidence="5" id="KW-0238">DNA-binding</keyword>
<reference evidence="12 13" key="1">
    <citation type="submission" date="2013-09" db="EMBL/GenBank/DDBJ databases">
        <title>Genome sequencing of Arenimonas composti.</title>
        <authorList>
            <person name="Chen F."/>
            <person name="Wang G."/>
        </authorList>
    </citation>
    <scope>NUCLEOTIDE SEQUENCE [LARGE SCALE GENOMIC DNA]</scope>
    <source>
        <strain evidence="12 13">TR7-09</strain>
    </source>
</reference>
<comment type="caution">
    <text evidence="12">The sequence shown here is derived from an EMBL/GenBank/DDBJ whole genome shotgun (WGS) entry which is preliminary data.</text>
</comment>
<evidence type="ECO:0000313" key="13">
    <source>
        <dbReference type="Proteomes" id="UP000029391"/>
    </source>
</evidence>
<dbReference type="STRING" id="1121013.GCA_000426365_02324"/>
<dbReference type="SMART" id="SM00898">
    <property type="entry name" value="Fapy_DNA_glyco"/>
    <property type="match status" value="1"/>
</dbReference>
<comment type="similarity">
    <text evidence="1">Belongs to the FPG family.</text>
</comment>
<dbReference type="SMART" id="SM01232">
    <property type="entry name" value="H2TH"/>
    <property type="match status" value="1"/>
</dbReference>
<dbReference type="Proteomes" id="UP000029391">
    <property type="component" value="Unassembled WGS sequence"/>
</dbReference>
<dbReference type="GO" id="GO:0140078">
    <property type="term" value="F:class I DNA-(apurinic or apyrimidinic site) endonuclease activity"/>
    <property type="evidence" value="ECO:0007669"/>
    <property type="project" value="UniProtKB-EC"/>
</dbReference>
<evidence type="ECO:0000256" key="3">
    <source>
        <dbReference type="ARBA" id="ARBA00022763"/>
    </source>
</evidence>
<dbReference type="RefSeq" id="WP_081683410.1">
    <property type="nucleotide sequence ID" value="NZ_AUFF01000007.1"/>
</dbReference>
<evidence type="ECO:0000256" key="1">
    <source>
        <dbReference type="ARBA" id="ARBA00009409"/>
    </source>
</evidence>
<evidence type="ECO:0000259" key="11">
    <source>
        <dbReference type="PROSITE" id="PS51068"/>
    </source>
</evidence>
<dbReference type="GO" id="GO:0003684">
    <property type="term" value="F:damaged DNA binding"/>
    <property type="evidence" value="ECO:0007669"/>
    <property type="project" value="InterPro"/>
</dbReference>
<keyword evidence="13" id="KW-1185">Reference proteome</keyword>
<evidence type="ECO:0000313" key="12">
    <source>
        <dbReference type="EMBL" id="KFN49930.1"/>
    </source>
</evidence>
<dbReference type="EC" id="4.2.99.18" evidence="2"/>
<keyword evidence="8" id="KW-0511">Multifunctional enzyme</keyword>
<feature type="domain" description="Formamidopyrimidine-DNA glycosylase catalytic" evidence="11">
    <location>
        <begin position="2"/>
        <end position="103"/>
    </location>
</feature>
<feature type="compositionally biased region" description="Basic and acidic residues" evidence="10">
    <location>
        <begin position="247"/>
        <end position="260"/>
    </location>
</feature>
<dbReference type="InterPro" id="IPR010979">
    <property type="entry name" value="Ribosomal_uS13-like_H2TH"/>
</dbReference>
<keyword evidence="9" id="KW-0326">Glycosidase</keyword>
<name>A0A091C020_9GAMM</name>
<evidence type="ECO:0000256" key="10">
    <source>
        <dbReference type="SAM" id="MobiDB-lite"/>
    </source>
</evidence>
<dbReference type="Pfam" id="PF06831">
    <property type="entry name" value="H2TH"/>
    <property type="match status" value="1"/>
</dbReference>
<dbReference type="EMBL" id="AWXU01000027">
    <property type="protein sequence ID" value="KFN49930.1"/>
    <property type="molecule type" value="Genomic_DNA"/>
</dbReference>
<keyword evidence="7" id="KW-0456">Lyase</keyword>
<feature type="region of interest" description="Disordered" evidence="10">
    <location>
        <begin position="247"/>
        <end position="268"/>
    </location>
</feature>
<dbReference type="PANTHER" id="PTHR42697:SF1">
    <property type="entry name" value="ENDONUCLEASE 8"/>
    <property type="match status" value="1"/>
</dbReference>
<dbReference type="GO" id="GO:0000703">
    <property type="term" value="F:oxidized pyrimidine nucleobase lesion DNA N-glycosylase activity"/>
    <property type="evidence" value="ECO:0007669"/>
    <property type="project" value="TreeGrafter"/>
</dbReference>
<dbReference type="InterPro" id="IPR012319">
    <property type="entry name" value="FPG_cat"/>
</dbReference>
<keyword evidence="6" id="KW-0234">DNA repair</keyword>
<dbReference type="Gene3D" id="3.20.190.10">
    <property type="entry name" value="MutM-like, N-terminal"/>
    <property type="match status" value="1"/>
</dbReference>
<evidence type="ECO:0000256" key="2">
    <source>
        <dbReference type="ARBA" id="ARBA00012720"/>
    </source>
</evidence>
<keyword evidence="4" id="KW-0378">Hydrolase</keyword>
<dbReference type="OrthoDB" id="9800855at2"/>
<dbReference type="GO" id="GO:0008270">
    <property type="term" value="F:zinc ion binding"/>
    <property type="evidence" value="ECO:0007669"/>
    <property type="project" value="InterPro"/>
</dbReference>
<dbReference type="SUPFAM" id="SSF81624">
    <property type="entry name" value="N-terminal domain of MutM-like DNA repair proteins"/>
    <property type="match status" value="1"/>
</dbReference>